<organism evidence="7">
    <name type="scientific">Onchocerca ochengi</name>
    <name type="common">Filarial nematode worm</name>
    <dbReference type="NCBI Taxonomy" id="42157"/>
    <lineage>
        <taxon>Eukaryota</taxon>
        <taxon>Metazoa</taxon>
        <taxon>Ecdysozoa</taxon>
        <taxon>Nematoda</taxon>
        <taxon>Chromadorea</taxon>
        <taxon>Rhabditida</taxon>
        <taxon>Spirurina</taxon>
        <taxon>Spiruromorpha</taxon>
        <taxon>Filarioidea</taxon>
        <taxon>Onchocercidae</taxon>
        <taxon>Onchocerca</taxon>
    </lineage>
</organism>
<dbReference type="PANTHER" id="PTHR16517">
    <property type="entry name" value="TUBBY-RELATED"/>
    <property type="match status" value="1"/>
</dbReference>
<proteinExistence type="inferred from homology"/>
<evidence type="ECO:0000313" key="6">
    <source>
        <dbReference type="Proteomes" id="UP000271087"/>
    </source>
</evidence>
<evidence type="ECO:0000313" key="7">
    <source>
        <dbReference type="WBParaSite" id="nOo.2.0.1.t03809-RA"/>
    </source>
</evidence>
<comment type="similarity">
    <text evidence="2">Belongs to the TUB family.</text>
</comment>
<feature type="domain" description="Tubby C-terminal" evidence="4">
    <location>
        <begin position="85"/>
        <end position="123"/>
    </location>
</feature>
<dbReference type="GO" id="GO:0061512">
    <property type="term" value="P:protein localization to cilium"/>
    <property type="evidence" value="ECO:0007669"/>
    <property type="project" value="TreeGrafter"/>
</dbReference>
<name>A0A182E718_ONCOC</name>
<dbReference type="OrthoDB" id="8775810at2759"/>
<dbReference type="Gene3D" id="3.20.90.10">
    <property type="entry name" value="Tubby Protein, Chain A"/>
    <property type="match status" value="1"/>
</dbReference>
<dbReference type="PROSITE" id="PS01201">
    <property type="entry name" value="TUB_2"/>
    <property type="match status" value="1"/>
</dbReference>
<evidence type="ECO:0000256" key="2">
    <source>
        <dbReference type="ARBA" id="ARBA00007129"/>
    </source>
</evidence>
<dbReference type="InterPro" id="IPR025659">
    <property type="entry name" value="Tubby-like_C"/>
</dbReference>
<accession>A0A182E718</accession>
<dbReference type="AlphaFoldDB" id="A0A182E718"/>
<dbReference type="GO" id="GO:0005737">
    <property type="term" value="C:cytoplasm"/>
    <property type="evidence" value="ECO:0007669"/>
    <property type="project" value="UniProtKB-SubCell"/>
</dbReference>
<dbReference type="PRINTS" id="PR01573">
    <property type="entry name" value="SUPERTUBBY"/>
</dbReference>
<dbReference type="STRING" id="42157.A0A182E718"/>
<evidence type="ECO:0000256" key="3">
    <source>
        <dbReference type="ARBA" id="ARBA00022490"/>
    </source>
</evidence>
<dbReference type="PANTHER" id="PTHR16517:SF7">
    <property type="entry name" value="PROTEIN KING TUBBY"/>
    <property type="match status" value="1"/>
</dbReference>
<dbReference type="InterPro" id="IPR000007">
    <property type="entry name" value="Tubby_C"/>
</dbReference>
<dbReference type="EMBL" id="UYRW01000773">
    <property type="protein sequence ID" value="VDK70588.1"/>
    <property type="molecule type" value="Genomic_DNA"/>
</dbReference>
<protein>
    <submittedName>
        <fullName evidence="7">Tub domain-containing protein</fullName>
    </submittedName>
</protein>
<reference evidence="7" key="1">
    <citation type="submission" date="2016-06" db="UniProtKB">
        <authorList>
            <consortium name="WormBaseParasite"/>
        </authorList>
    </citation>
    <scope>IDENTIFICATION</scope>
</reference>
<keyword evidence="6" id="KW-1185">Reference proteome</keyword>
<reference evidence="5 6" key="2">
    <citation type="submission" date="2018-08" db="EMBL/GenBank/DDBJ databases">
        <authorList>
            <person name="Laetsch R D."/>
            <person name="Stevens L."/>
            <person name="Kumar S."/>
            <person name="Blaxter L. M."/>
        </authorList>
    </citation>
    <scope>NUCLEOTIDE SEQUENCE [LARGE SCALE GENOMIC DNA]</scope>
</reference>
<dbReference type="Proteomes" id="UP000271087">
    <property type="component" value="Unassembled WGS sequence"/>
</dbReference>
<evidence type="ECO:0000313" key="5">
    <source>
        <dbReference type="EMBL" id="VDK70588.1"/>
    </source>
</evidence>
<dbReference type="Pfam" id="PF01167">
    <property type="entry name" value="Tub"/>
    <property type="match status" value="1"/>
</dbReference>
<dbReference type="WBParaSite" id="nOo.2.0.1.t03809-RA">
    <property type="protein sequence ID" value="nOo.2.0.1.t03809-RA"/>
    <property type="gene ID" value="nOo.2.0.1.g03809"/>
</dbReference>
<sequence length="129" mass="15098">MKMNIYDKVAIEDTPKLEIREDTNVFGFKGPRKMTVLIPGICDPENYRRQIIRPLLEKDSILEKWKNRKAHDLIALHNKSPSWNEAKYIIMQFGRIDYDVFTMDFRYPLSALQAFGIAMTSFHGKIACE</sequence>
<comment type="subcellular location">
    <subcellularLocation>
        <location evidence="1">Cytoplasm</location>
    </subcellularLocation>
</comment>
<gene>
    <name evidence="5" type="ORF">NOO_LOCUS3809</name>
</gene>
<evidence type="ECO:0000256" key="1">
    <source>
        <dbReference type="ARBA" id="ARBA00004496"/>
    </source>
</evidence>
<keyword evidence="3" id="KW-0963">Cytoplasm</keyword>
<dbReference type="InterPro" id="IPR018066">
    <property type="entry name" value="Tubby_C_CS"/>
</dbReference>
<dbReference type="SUPFAM" id="SSF54518">
    <property type="entry name" value="Tubby C-terminal domain-like"/>
    <property type="match status" value="1"/>
</dbReference>
<dbReference type="GO" id="GO:0005929">
    <property type="term" value="C:cilium"/>
    <property type="evidence" value="ECO:0007669"/>
    <property type="project" value="TreeGrafter"/>
</dbReference>
<evidence type="ECO:0000259" key="4">
    <source>
        <dbReference type="Pfam" id="PF01167"/>
    </source>
</evidence>